<dbReference type="PROSITE" id="PS50894">
    <property type="entry name" value="HPT"/>
    <property type="match status" value="1"/>
</dbReference>
<feature type="modified residue" description="Phosphohistidine" evidence="5">
    <location>
        <position position="622"/>
    </location>
</feature>
<accession>A0A098GBI7</accession>
<dbReference type="PANTHER" id="PTHR45339:SF5">
    <property type="entry name" value="HISTIDINE KINASE"/>
    <property type="match status" value="1"/>
</dbReference>
<dbReference type="GO" id="GO:0005524">
    <property type="term" value="F:ATP binding"/>
    <property type="evidence" value="ECO:0007669"/>
    <property type="project" value="UniProtKB-KW"/>
</dbReference>
<dbReference type="HOGENOM" id="CLU_000445_114_15_6"/>
<dbReference type="KEGG" id="tmc:LMI_0502"/>
<dbReference type="CDD" id="cd17546">
    <property type="entry name" value="REC_hyHK_CKI1_RcsC-like"/>
    <property type="match status" value="1"/>
</dbReference>
<dbReference type="Gene3D" id="3.40.50.2300">
    <property type="match status" value="1"/>
</dbReference>
<dbReference type="InterPro" id="IPR000700">
    <property type="entry name" value="PAS-assoc_C"/>
</dbReference>
<reference evidence="15" key="1">
    <citation type="submission" date="2014-09" db="EMBL/GenBank/DDBJ databases">
        <authorList>
            <person name="Gomez-Valero L."/>
        </authorList>
    </citation>
    <scope>NUCLEOTIDE SEQUENCE [LARGE SCALE GENOMIC DNA]</scope>
    <source>
        <strain evidence="15">ATCC33218</strain>
    </source>
</reference>
<dbReference type="SUPFAM" id="SSF52172">
    <property type="entry name" value="CheY-like"/>
    <property type="match status" value="1"/>
</dbReference>
<dbReference type="InterPro" id="IPR003594">
    <property type="entry name" value="HATPase_dom"/>
</dbReference>
<dbReference type="CDD" id="cd00082">
    <property type="entry name" value="HisKA"/>
    <property type="match status" value="1"/>
</dbReference>
<dbReference type="InterPro" id="IPR035965">
    <property type="entry name" value="PAS-like_dom_sf"/>
</dbReference>
<protein>
    <recommendedName>
        <fullName evidence="2">histidine kinase</fullName>
        <ecNumber evidence="2">2.7.13.3</ecNumber>
    </recommendedName>
</protein>
<proteinExistence type="predicted"/>
<dbReference type="PROSITE" id="PS50113">
    <property type="entry name" value="PAC"/>
    <property type="match status" value="1"/>
</dbReference>
<dbReference type="Gene3D" id="1.20.120.160">
    <property type="entry name" value="HPT domain"/>
    <property type="match status" value="1"/>
</dbReference>
<evidence type="ECO:0000313" key="16">
    <source>
        <dbReference type="Proteomes" id="UP000182998"/>
    </source>
</evidence>
<dbReference type="AlphaFoldDB" id="A0A098GBI7"/>
<dbReference type="Pfam" id="PF00512">
    <property type="entry name" value="HisKA"/>
    <property type="match status" value="1"/>
</dbReference>
<dbReference type="Proteomes" id="UP000032414">
    <property type="component" value="Chromosome I"/>
</dbReference>
<dbReference type="InterPro" id="IPR001789">
    <property type="entry name" value="Sig_transdc_resp-reg_receiver"/>
</dbReference>
<dbReference type="PANTHER" id="PTHR45339">
    <property type="entry name" value="HYBRID SIGNAL TRANSDUCTION HISTIDINE KINASE J"/>
    <property type="match status" value="1"/>
</dbReference>
<evidence type="ECO:0000256" key="6">
    <source>
        <dbReference type="PROSITE-ProRule" id="PRU00169"/>
    </source>
</evidence>
<dbReference type="InterPro" id="IPR000014">
    <property type="entry name" value="PAS"/>
</dbReference>
<evidence type="ECO:0000256" key="4">
    <source>
        <dbReference type="ARBA" id="ARBA00023012"/>
    </source>
</evidence>
<dbReference type="InterPro" id="IPR013656">
    <property type="entry name" value="PAS_4"/>
</dbReference>
<dbReference type="PATRIC" id="fig|451.8.peg.82"/>
<dbReference type="PROSITE" id="PS50112">
    <property type="entry name" value="PAS"/>
    <property type="match status" value="1"/>
</dbReference>
<sequence length="680" mass="77189">MMNSRLKLKNKSDIIELLFNSMPFSYVFWKNKQGVYLGANTNQIKLFGKAGKDFIGKTIFQVLKDPDSAKLIDEIDNRIMQDGIPAILEEPVVTPQGEKKFFLSQKQPIRDHNNVIIGLLGFSIDITERKKMEEELRKAKELAEAANKAKTEFLENMRHDIRTPLSGIVGFADIIKMESNSLQVKEYAENLVASSHALLNLLDEVLEAIRVSSGEIPKLKKKFNLQKTLQQIIELNRAKAAQKRLKMTFDYDPHIPRYLIGDKIRIHRIVLELVANALNFTDSGFIKLFASLAKRNHREIIVRLIVEDSGIGIPKDKQQEIFLQFKRLTPSYQGIYKGAGLGLSVIKQFIDELSGEIYVESEPGKGTRFTCILPLQESLLDDEFGVDSEMENAIDKPYETTYAQEIKPIQNESTKKHRVLIVEDNAIAQTVAKSILAQLDCQADVAESGNKAIEMWKAKSYDLIFMDIGLPDLDGYQVTHLIRVQELAKKSHTPIIALTAHAGEENKKRCIDAGMNAVLTKPLTAKSCTDIVDAFIPGRHHNRVQQESSDYHSDLPEQAEDLFNLSPFPLLDIDEGVRTTGSEDALAEMLVFMMDESLPKDLSEMKKAHEIGDWDKAQQLAHKIKGGAVYVGNVRVKVACQYLERYWKTGQRDLLEKLYQQILWVIEESLQEISYWLENR</sequence>
<dbReference type="Pfam" id="PF02518">
    <property type="entry name" value="HATPase_c"/>
    <property type="match status" value="1"/>
</dbReference>
<feature type="domain" description="PAC" evidence="11">
    <location>
        <begin position="86"/>
        <end position="138"/>
    </location>
</feature>
<dbReference type="Gene3D" id="1.10.287.130">
    <property type="match status" value="1"/>
</dbReference>
<dbReference type="EC" id="2.7.13.3" evidence="2"/>
<name>A0A098GBI7_LEGMI</name>
<evidence type="ECO:0000313" key="15">
    <source>
        <dbReference type="Proteomes" id="UP000032414"/>
    </source>
</evidence>
<dbReference type="PROSITE" id="PS50110">
    <property type="entry name" value="RESPONSE_REGULATORY"/>
    <property type="match status" value="1"/>
</dbReference>
<evidence type="ECO:0000259" key="9">
    <source>
        <dbReference type="PROSITE" id="PS50110"/>
    </source>
</evidence>
<dbReference type="SUPFAM" id="SSF47226">
    <property type="entry name" value="Histidine-containing phosphotransfer domain, HPT domain"/>
    <property type="match status" value="1"/>
</dbReference>
<dbReference type="InterPro" id="IPR036890">
    <property type="entry name" value="HATPase_C_sf"/>
</dbReference>
<evidence type="ECO:0000256" key="1">
    <source>
        <dbReference type="ARBA" id="ARBA00000085"/>
    </source>
</evidence>
<keyword evidence="13" id="KW-0418">Kinase</keyword>
<dbReference type="Gene3D" id="3.30.565.10">
    <property type="entry name" value="Histidine kinase-like ATPase, C-terminal domain"/>
    <property type="match status" value="1"/>
</dbReference>
<evidence type="ECO:0000256" key="7">
    <source>
        <dbReference type="SAM" id="Coils"/>
    </source>
</evidence>
<dbReference type="Pfam" id="PF01627">
    <property type="entry name" value="Hpt"/>
    <property type="match status" value="1"/>
</dbReference>
<dbReference type="GO" id="GO:0005886">
    <property type="term" value="C:plasma membrane"/>
    <property type="evidence" value="ECO:0007669"/>
    <property type="project" value="UniProtKB-SubCell"/>
</dbReference>
<dbReference type="InterPro" id="IPR036641">
    <property type="entry name" value="HPT_dom_sf"/>
</dbReference>
<feature type="domain" description="HPt" evidence="12">
    <location>
        <begin position="583"/>
        <end position="680"/>
    </location>
</feature>
<reference evidence="13" key="2">
    <citation type="submission" date="2014-09" db="EMBL/GenBank/DDBJ databases">
        <authorList>
            <person name="GOMEZ-VALERO Laura"/>
        </authorList>
    </citation>
    <scope>NUCLEOTIDE SEQUENCE</scope>
    <source>
        <strain evidence="13">ATCC33218</strain>
    </source>
</reference>
<keyword evidence="13" id="KW-0808">Transferase</keyword>
<gene>
    <name evidence="13" type="ORF">LMI_0502</name>
    <name evidence="14" type="ORF">SAMN02982997_01941</name>
</gene>
<dbReference type="SUPFAM" id="SSF47384">
    <property type="entry name" value="Homodimeric domain of signal transducing histidine kinase"/>
    <property type="match status" value="1"/>
</dbReference>
<evidence type="ECO:0000256" key="5">
    <source>
        <dbReference type="PROSITE-ProRule" id="PRU00110"/>
    </source>
</evidence>
<evidence type="ECO:0000259" key="10">
    <source>
        <dbReference type="PROSITE" id="PS50112"/>
    </source>
</evidence>
<dbReference type="InterPro" id="IPR008207">
    <property type="entry name" value="Sig_transdc_His_kin_Hpt_dom"/>
</dbReference>
<dbReference type="InterPro" id="IPR004358">
    <property type="entry name" value="Sig_transdc_His_kin-like_C"/>
</dbReference>
<dbReference type="GO" id="GO:0000155">
    <property type="term" value="F:phosphorelay sensor kinase activity"/>
    <property type="evidence" value="ECO:0007669"/>
    <property type="project" value="InterPro"/>
</dbReference>
<dbReference type="EMBL" id="LN614830">
    <property type="protein sequence ID" value="CEG59849.1"/>
    <property type="molecule type" value="Genomic_DNA"/>
</dbReference>
<feature type="domain" description="Histidine kinase" evidence="8">
    <location>
        <begin position="156"/>
        <end position="377"/>
    </location>
</feature>
<dbReference type="OrthoDB" id="9810730at2"/>
<dbReference type="SMART" id="SM00388">
    <property type="entry name" value="HisKA"/>
    <property type="match status" value="1"/>
</dbReference>
<dbReference type="STRING" id="451.B6N58_12780"/>
<feature type="domain" description="PAS" evidence="10">
    <location>
        <begin position="27"/>
        <end position="83"/>
    </location>
</feature>
<dbReference type="NCBIfam" id="TIGR00229">
    <property type="entry name" value="sensory_box"/>
    <property type="match status" value="1"/>
</dbReference>
<dbReference type="EMBL" id="FMVN01000009">
    <property type="protein sequence ID" value="SCY52032.1"/>
    <property type="molecule type" value="Genomic_DNA"/>
</dbReference>
<dbReference type="InterPro" id="IPR011006">
    <property type="entry name" value="CheY-like_superfamily"/>
</dbReference>
<comment type="catalytic activity">
    <reaction evidence="1">
        <text>ATP + protein L-histidine = ADP + protein N-phospho-L-histidine.</text>
        <dbReference type="EC" id="2.7.13.3"/>
    </reaction>
</comment>
<feature type="domain" description="Response regulatory" evidence="9">
    <location>
        <begin position="418"/>
        <end position="536"/>
    </location>
</feature>
<dbReference type="Pfam" id="PF08448">
    <property type="entry name" value="PAS_4"/>
    <property type="match status" value="1"/>
</dbReference>
<evidence type="ECO:0000256" key="2">
    <source>
        <dbReference type="ARBA" id="ARBA00012438"/>
    </source>
</evidence>
<feature type="modified residue" description="4-aspartylphosphate" evidence="6">
    <location>
        <position position="467"/>
    </location>
</feature>
<organism evidence="13 15">
    <name type="scientific">Legionella micdadei</name>
    <name type="common">Tatlockia micdadei</name>
    <dbReference type="NCBI Taxonomy" id="451"/>
    <lineage>
        <taxon>Bacteria</taxon>
        <taxon>Pseudomonadati</taxon>
        <taxon>Pseudomonadota</taxon>
        <taxon>Gammaproteobacteria</taxon>
        <taxon>Legionellales</taxon>
        <taxon>Legionellaceae</taxon>
        <taxon>Legionella</taxon>
    </lineage>
</organism>
<keyword evidence="4" id="KW-0902">Two-component regulatory system</keyword>
<keyword evidence="16" id="KW-1185">Reference proteome</keyword>
<dbReference type="Gene3D" id="3.30.450.20">
    <property type="entry name" value="PAS domain"/>
    <property type="match status" value="1"/>
</dbReference>
<evidence type="ECO:0000313" key="14">
    <source>
        <dbReference type="EMBL" id="SCY52032.1"/>
    </source>
</evidence>
<evidence type="ECO:0000259" key="12">
    <source>
        <dbReference type="PROSITE" id="PS50894"/>
    </source>
</evidence>
<evidence type="ECO:0000256" key="3">
    <source>
        <dbReference type="ARBA" id="ARBA00022553"/>
    </source>
</evidence>
<dbReference type="Pfam" id="PF00072">
    <property type="entry name" value="Response_reg"/>
    <property type="match status" value="1"/>
</dbReference>
<evidence type="ECO:0000259" key="8">
    <source>
        <dbReference type="PROSITE" id="PS50109"/>
    </source>
</evidence>
<evidence type="ECO:0000313" key="13">
    <source>
        <dbReference type="EMBL" id="CEG59849.1"/>
    </source>
</evidence>
<dbReference type="InterPro" id="IPR005467">
    <property type="entry name" value="His_kinase_dom"/>
</dbReference>
<dbReference type="SMART" id="SM00448">
    <property type="entry name" value="REC"/>
    <property type="match status" value="1"/>
</dbReference>
<dbReference type="PRINTS" id="PR00344">
    <property type="entry name" value="BCTRLSENSOR"/>
</dbReference>
<keyword evidence="3 6" id="KW-0597">Phosphoprotein</keyword>
<dbReference type="SUPFAM" id="SSF55874">
    <property type="entry name" value="ATPase domain of HSP90 chaperone/DNA topoisomerase II/histidine kinase"/>
    <property type="match status" value="1"/>
</dbReference>
<dbReference type="PROSITE" id="PS50109">
    <property type="entry name" value="HIS_KIN"/>
    <property type="match status" value="1"/>
</dbReference>
<dbReference type="SMART" id="SM00387">
    <property type="entry name" value="HATPase_c"/>
    <property type="match status" value="1"/>
</dbReference>
<dbReference type="InterPro" id="IPR003661">
    <property type="entry name" value="HisK_dim/P_dom"/>
</dbReference>
<keyword evidence="7" id="KW-0175">Coiled coil</keyword>
<dbReference type="RefSeq" id="WP_045098368.1">
    <property type="nucleotide sequence ID" value="NZ_CP020614.1"/>
</dbReference>
<feature type="coiled-coil region" evidence="7">
    <location>
        <begin position="129"/>
        <end position="156"/>
    </location>
</feature>
<dbReference type="Proteomes" id="UP000182998">
    <property type="component" value="Unassembled WGS sequence"/>
</dbReference>
<dbReference type="InterPro" id="IPR036097">
    <property type="entry name" value="HisK_dim/P_sf"/>
</dbReference>
<evidence type="ECO:0000259" key="11">
    <source>
        <dbReference type="PROSITE" id="PS50113"/>
    </source>
</evidence>
<dbReference type="SUPFAM" id="SSF55785">
    <property type="entry name" value="PYP-like sensor domain (PAS domain)"/>
    <property type="match status" value="1"/>
</dbReference>
<dbReference type="CDD" id="cd00130">
    <property type="entry name" value="PAS"/>
    <property type="match status" value="1"/>
</dbReference>
<reference evidence="14 16" key="3">
    <citation type="submission" date="2016-10" db="EMBL/GenBank/DDBJ databases">
        <authorList>
            <person name="Varghese N."/>
            <person name="Submissions S."/>
        </authorList>
    </citation>
    <scope>NUCLEOTIDE SEQUENCE [LARGE SCALE GENOMIC DNA]</scope>
    <source>
        <strain evidence="14 16">ATCC 33218</strain>
    </source>
</reference>
<dbReference type="CDD" id="cd00088">
    <property type="entry name" value="HPT"/>
    <property type="match status" value="1"/>
</dbReference>